<organism evidence="1 2">
    <name type="scientific">Hymenobacter roseosalivarius DSM 11622</name>
    <dbReference type="NCBI Taxonomy" id="645990"/>
    <lineage>
        <taxon>Bacteria</taxon>
        <taxon>Pseudomonadati</taxon>
        <taxon>Bacteroidota</taxon>
        <taxon>Cytophagia</taxon>
        <taxon>Cytophagales</taxon>
        <taxon>Hymenobacteraceae</taxon>
        <taxon>Hymenobacter</taxon>
    </lineage>
</organism>
<proteinExistence type="predicted"/>
<evidence type="ECO:0000313" key="1">
    <source>
        <dbReference type="EMBL" id="SMB82842.1"/>
    </source>
</evidence>
<gene>
    <name evidence="1" type="ORF">SAMN00120144_2229</name>
</gene>
<protein>
    <recommendedName>
        <fullName evidence="3">Type IX secretion system membrane protein PorP/SprF</fullName>
    </recommendedName>
</protein>
<name>A0A1W1UP24_9BACT</name>
<dbReference type="STRING" id="645990.SAMN00120144_2229"/>
<evidence type="ECO:0000313" key="2">
    <source>
        <dbReference type="Proteomes" id="UP000192266"/>
    </source>
</evidence>
<dbReference type="EMBL" id="FWWW01000036">
    <property type="protein sequence ID" value="SMB82842.1"/>
    <property type="molecule type" value="Genomic_DNA"/>
</dbReference>
<sequence length="332" mass="36445">MLAVGCIIGLPSVAQAQDLYFSQPYATRLHTNPAFAGLLDDYSVSLNYRNQFPTLAGTFQTSQLAADYRMRNQRSAVGFLLNYDRTGSVGYTRFEVGGLYAYHTRLTEYISLSAGLQASYGNQRVSYGNLVFGDQLSDEGLTGNPTAETLDVAPVNYLTIGVGGLLYTERFWIGAAAHHLNQPDLGFETQTKLPMRLNLNTGYKHYFVRTSTPIRTREISLTGTASYTRQGGSQRAEVGLYGTVSPITLGAVYRGMPLPGAPQPQQIIAAIAGISTGVFRFGYSYDVSLSDFSADLGGAHELSVSVRNFDRIEDAWRRLRHRNFKAIPTPAF</sequence>
<dbReference type="InterPro" id="IPR019861">
    <property type="entry name" value="PorP/SprF_Bacteroidetes"/>
</dbReference>
<dbReference type="AlphaFoldDB" id="A0A1W1UP24"/>
<accession>A0A1W1UP24</accession>
<dbReference type="Pfam" id="PF11751">
    <property type="entry name" value="PorP_SprF"/>
    <property type="match status" value="1"/>
</dbReference>
<dbReference type="NCBIfam" id="TIGR03519">
    <property type="entry name" value="T9SS_PorP_fam"/>
    <property type="match status" value="1"/>
</dbReference>
<evidence type="ECO:0008006" key="3">
    <source>
        <dbReference type="Google" id="ProtNLM"/>
    </source>
</evidence>
<dbReference type="Proteomes" id="UP000192266">
    <property type="component" value="Unassembled WGS sequence"/>
</dbReference>
<reference evidence="1 2" key="1">
    <citation type="submission" date="2017-04" db="EMBL/GenBank/DDBJ databases">
        <authorList>
            <person name="Afonso C.L."/>
            <person name="Miller P.J."/>
            <person name="Scott M.A."/>
            <person name="Spackman E."/>
            <person name="Goraichik I."/>
            <person name="Dimitrov K.M."/>
            <person name="Suarez D.L."/>
            <person name="Swayne D.E."/>
        </authorList>
    </citation>
    <scope>NUCLEOTIDE SEQUENCE [LARGE SCALE GENOMIC DNA]</scope>
    <source>
        <strain evidence="1 2">DSM 11622</strain>
    </source>
</reference>
<keyword evidence="2" id="KW-1185">Reference proteome</keyword>